<gene>
    <name evidence="1" type="primary">Nfu_g_1_024817</name>
</gene>
<protein>
    <submittedName>
        <fullName evidence="1">Uncharacterized protein</fullName>
    </submittedName>
</protein>
<proteinExistence type="predicted"/>
<reference evidence="1" key="1">
    <citation type="submission" date="2016-05" db="EMBL/GenBank/DDBJ databases">
        <authorList>
            <person name="Lavstsen T."/>
            <person name="Jespersen J.S."/>
        </authorList>
    </citation>
    <scope>NUCLEOTIDE SEQUENCE</scope>
    <source>
        <tissue evidence="1">Brain</tissue>
    </source>
</reference>
<evidence type="ECO:0000313" key="1">
    <source>
        <dbReference type="EMBL" id="SBQ47534.1"/>
    </source>
</evidence>
<dbReference type="GO" id="GO:0003676">
    <property type="term" value="F:nucleic acid binding"/>
    <property type="evidence" value="ECO:0007669"/>
    <property type="project" value="InterPro"/>
</dbReference>
<dbReference type="Gene3D" id="3.30.420.10">
    <property type="entry name" value="Ribonuclease H-like superfamily/Ribonuclease H"/>
    <property type="match status" value="1"/>
</dbReference>
<accession>A0A1A8EMB9</accession>
<feature type="non-terminal residue" evidence="1">
    <location>
        <position position="112"/>
    </location>
</feature>
<feature type="non-terminal residue" evidence="1">
    <location>
        <position position="1"/>
    </location>
</feature>
<name>A0A1A8EMB9_9TELE</name>
<dbReference type="InterPro" id="IPR036397">
    <property type="entry name" value="RNaseH_sf"/>
</dbReference>
<organism evidence="1">
    <name type="scientific">Nothobranchius korthausae</name>
    <dbReference type="NCBI Taxonomy" id="1143690"/>
    <lineage>
        <taxon>Eukaryota</taxon>
        <taxon>Metazoa</taxon>
        <taxon>Chordata</taxon>
        <taxon>Craniata</taxon>
        <taxon>Vertebrata</taxon>
        <taxon>Euteleostomi</taxon>
        <taxon>Actinopterygii</taxon>
        <taxon>Neopterygii</taxon>
        <taxon>Teleostei</taxon>
        <taxon>Neoteleostei</taxon>
        <taxon>Acanthomorphata</taxon>
        <taxon>Ovalentaria</taxon>
        <taxon>Atherinomorphae</taxon>
        <taxon>Cyprinodontiformes</taxon>
        <taxon>Nothobranchiidae</taxon>
        <taxon>Nothobranchius</taxon>
    </lineage>
</organism>
<sequence length="112" mass="12718">HPPRRKPFVKTMHKKTSRLRTWNTETEINVFGSGGVKRVWQQPSEEYKDRCVLLAVKHGGGSVMVWGSRVLPVLGNYSSLKEPWIPTCTAFEPPQSMNPSLHAVFLSQNTEQ</sequence>
<dbReference type="EMBL" id="HAEB01001059">
    <property type="protein sequence ID" value="SBQ47534.1"/>
    <property type="molecule type" value="Transcribed_RNA"/>
</dbReference>
<reference evidence="1" key="2">
    <citation type="submission" date="2016-06" db="EMBL/GenBank/DDBJ databases">
        <title>The genome of a short-lived fish provides insights into sex chromosome evolution and the genetic control of aging.</title>
        <authorList>
            <person name="Reichwald K."/>
            <person name="Felder M."/>
            <person name="Petzold A."/>
            <person name="Koch P."/>
            <person name="Groth M."/>
            <person name="Platzer M."/>
        </authorList>
    </citation>
    <scope>NUCLEOTIDE SEQUENCE</scope>
    <source>
        <tissue evidence="1">Brain</tissue>
    </source>
</reference>
<dbReference type="AlphaFoldDB" id="A0A1A8EMB9"/>